<evidence type="ECO:0000313" key="3">
    <source>
        <dbReference type="WBParaSite" id="ECPE_0000625701-mRNA-1"/>
    </source>
</evidence>
<dbReference type="Proteomes" id="UP000272942">
    <property type="component" value="Unassembled WGS sequence"/>
</dbReference>
<protein>
    <submittedName>
        <fullName evidence="1 3">Uncharacterized protein</fullName>
    </submittedName>
</protein>
<evidence type="ECO:0000313" key="1">
    <source>
        <dbReference type="EMBL" id="VDP77798.1"/>
    </source>
</evidence>
<dbReference type="AlphaFoldDB" id="A0A183AH09"/>
<sequence length="137" mass="14277">MRSYSLAPRACEAYKANSSILRGVILTVNRTFWCIFATSICIGYICTVIVTPPTSEASGGGGDLESTADDVGAASLVFFVLASSTEPEAVAVDAGELITPPGGGFERSLDDRLSCSGILSEMHEAPPATLVREKSSV</sequence>
<accession>A0A183AH09</accession>
<dbReference type="EMBL" id="UZAN01043219">
    <property type="protein sequence ID" value="VDP77798.1"/>
    <property type="molecule type" value="Genomic_DNA"/>
</dbReference>
<keyword evidence="2" id="KW-1185">Reference proteome</keyword>
<gene>
    <name evidence="1" type="ORF">ECPE_LOCUS6244</name>
</gene>
<proteinExistence type="predicted"/>
<dbReference type="WBParaSite" id="ECPE_0000625701-mRNA-1">
    <property type="protein sequence ID" value="ECPE_0000625701-mRNA-1"/>
    <property type="gene ID" value="ECPE_0000625701"/>
</dbReference>
<reference evidence="1 2" key="2">
    <citation type="submission" date="2018-11" db="EMBL/GenBank/DDBJ databases">
        <authorList>
            <consortium name="Pathogen Informatics"/>
        </authorList>
    </citation>
    <scope>NUCLEOTIDE SEQUENCE [LARGE SCALE GENOMIC DNA]</scope>
    <source>
        <strain evidence="1 2">Egypt</strain>
    </source>
</reference>
<name>A0A183AH09_9TREM</name>
<organism evidence="3">
    <name type="scientific">Echinostoma caproni</name>
    <dbReference type="NCBI Taxonomy" id="27848"/>
    <lineage>
        <taxon>Eukaryota</taxon>
        <taxon>Metazoa</taxon>
        <taxon>Spiralia</taxon>
        <taxon>Lophotrochozoa</taxon>
        <taxon>Platyhelminthes</taxon>
        <taxon>Trematoda</taxon>
        <taxon>Digenea</taxon>
        <taxon>Plagiorchiida</taxon>
        <taxon>Echinostomata</taxon>
        <taxon>Echinostomatoidea</taxon>
        <taxon>Echinostomatidae</taxon>
        <taxon>Echinostoma</taxon>
    </lineage>
</organism>
<evidence type="ECO:0000313" key="2">
    <source>
        <dbReference type="Proteomes" id="UP000272942"/>
    </source>
</evidence>
<reference evidence="3" key="1">
    <citation type="submission" date="2016-06" db="UniProtKB">
        <authorList>
            <consortium name="WormBaseParasite"/>
        </authorList>
    </citation>
    <scope>IDENTIFICATION</scope>
</reference>